<feature type="region of interest" description="Disordered" evidence="1">
    <location>
        <begin position="77"/>
        <end position="105"/>
    </location>
</feature>
<evidence type="ECO:0000256" key="1">
    <source>
        <dbReference type="SAM" id="MobiDB-lite"/>
    </source>
</evidence>
<dbReference type="InterPro" id="IPR001387">
    <property type="entry name" value="Cro/C1-type_HTH"/>
</dbReference>
<dbReference type="Proteomes" id="UP000031166">
    <property type="component" value="Unassembled WGS sequence"/>
</dbReference>
<dbReference type="AlphaFoldDB" id="A0A0B4CY44"/>
<reference evidence="2 3" key="1">
    <citation type="submission" date="2014-12" db="EMBL/GenBank/DDBJ databases">
        <title>Genome sequencing of Brevundimonas nasdae TPW30.</title>
        <authorList>
            <person name="Tan P.W."/>
            <person name="Chan K.-G."/>
        </authorList>
    </citation>
    <scope>NUCLEOTIDE SEQUENCE [LARGE SCALE GENOMIC DNA]</scope>
    <source>
        <strain evidence="2 3">TPW30</strain>
    </source>
</reference>
<proteinExistence type="predicted"/>
<name>A0A0B4CY44_9CAUL</name>
<dbReference type="Gene3D" id="1.10.260.40">
    <property type="entry name" value="lambda repressor-like DNA-binding domains"/>
    <property type="match status" value="1"/>
</dbReference>
<accession>A0A0B4CY44</accession>
<evidence type="ECO:0000313" key="3">
    <source>
        <dbReference type="Proteomes" id="UP000031166"/>
    </source>
</evidence>
<organism evidence="2 3">
    <name type="scientific">Brevundimonas nasdae</name>
    <dbReference type="NCBI Taxonomy" id="172043"/>
    <lineage>
        <taxon>Bacteria</taxon>
        <taxon>Pseudomonadati</taxon>
        <taxon>Pseudomonadota</taxon>
        <taxon>Alphaproteobacteria</taxon>
        <taxon>Caulobacterales</taxon>
        <taxon>Caulobacteraceae</taxon>
        <taxon>Brevundimonas</taxon>
    </lineage>
</organism>
<dbReference type="SUPFAM" id="SSF47413">
    <property type="entry name" value="lambda repressor-like DNA-binding domains"/>
    <property type="match status" value="1"/>
</dbReference>
<comment type="caution">
    <text evidence="2">The sequence shown here is derived from an EMBL/GenBank/DDBJ whole genome shotgun (WGS) entry which is preliminary data.</text>
</comment>
<dbReference type="InterPro" id="IPR010982">
    <property type="entry name" value="Lambda_DNA-bd_dom_sf"/>
</dbReference>
<dbReference type="GO" id="GO:0003677">
    <property type="term" value="F:DNA binding"/>
    <property type="evidence" value="ECO:0007669"/>
    <property type="project" value="InterPro"/>
</dbReference>
<sequence length="105" mass="10945">MNAPRTKPADHPTGAQLRAARGLVNMSVLDLAERTGLAPNTIKRAEGNNGPAPVNAANAKLMVSTLQSAGVIFLPASGDTGSGVRLASPEQPPLARRRTEVKRQP</sequence>
<dbReference type="STRING" id="172043.RM53_10355"/>
<evidence type="ECO:0000313" key="2">
    <source>
        <dbReference type="EMBL" id="KIC56990.1"/>
    </source>
</evidence>
<protein>
    <submittedName>
        <fullName evidence="2">Guanylate cyclase</fullName>
    </submittedName>
</protein>
<gene>
    <name evidence="2" type="ORF">RM53_10355</name>
</gene>
<dbReference type="CDD" id="cd00093">
    <property type="entry name" value="HTH_XRE"/>
    <property type="match status" value="1"/>
</dbReference>
<dbReference type="EMBL" id="JWSY01000018">
    <property type="protein sequence ID" value="KIC56990.1"/>
    <property type="molecule type" value="Genomic_DNA"/>
</dbReference>